<feature type="repeat" description="Lumazine-binding" evidence="11">
    <location>
        <begin position="103"/>
        <end position="199"/>
    </location>
</feature>
<dbReference type="EMBL" id="WHNW01000001">
    <property type="protein sequence ID" value="MPV85287.1"/>
    <property type="molecule type" value="Genomic_DNA"/>
</dbReference>
<protein>
    <recommendedName>
        <fullName evidence="6 10">Riboflavin synthase</fullName>
        <ecNumber evidence="5 10">2.5.1.9</ecNumber>
    </recommendedName>
</protein>
<keyword evidence="9" id="KW-0677">Repeat</keyword>
<dbReference type="NCBIfam" id="NF009566">
    <property type="entry name" value="PRK13020.1"/>
    <property type="match status" value="1"/>
</dbReference>
<name>A0A6N7EW23_9GAMM</name>
<evidence type="ECO:0000256" key="10">
    <source>
        <dbReference type="NCBIfam" id="TIGR00187"/>
    </source>
</evidence>
<comment type="subunit">
    <text evidence="4">Homotrimer.</text>
</comment>
<dbReference type="PANTHER" id="PTHR21098:SF12">
    <property type="entry name" value="RIBOFLAVIN SYNTHASE"/>
    <property type="match status" value="1"/>
</dbReference>
<evidence type="ECO:0000256" key="6">
    <source>
        <dbReference type="ARBA" id="ARBA00013950"/>
    </source>
</evidence>
<feature type="repeat" description="Lumazine-binding" evidence="11">
    <location>
        <begin position="1"/>
        <end position="102"/>
    </location>
</feature>
<keyword evidence="7" id="KW-0686">Riboflavin biosynthesis</keyword>
<dbReference type="InterPro" id="IPR026017">
    <property type="entry name" value="Lumazine-bd_dom"/>
</dbReference>
<evidence type="ECO:0000256" key="4">
    <source>
        <dbReference type="ARBA" id="ARBA00011233"/>
    </source>
</evidence>
<comment type="function">
    <text evidence="2">Catalyzes the dismutation of two molecules of 6,7-dimethyl-8-ribityllumazine, resulting in the formation of riboflavin and 5-amino-6-(D-ribitylamino)uracil.</text>
</comment>
<reference evidence="13 14" key="1">
    <citation type="submission" date="2019-10" db="EMBL/GenBank/DDBJ databases">
        <title>Cardiobacteriales fam. a chemoheterotrophic member of the order Cardiobacteriales, and proposal of Cardiobacteriales fam. nov.</title>
        <authorList>
            <person name="Wang C."/>
        </authorList>
    </citation>
    <scope>NUCLEOTIDE SEQUENCE [LARGE SCALE GENOMIC DNA]</scope>
    <source>
        <strain evidence="13 14">ML27</strain>
    </source>
</reference>
<comment type="catalytic activity">
    <reaction evidence="1">
        <text>2 6,7-dimethyl-8-(1-D-ribityl)lumazine + H(+) = 5-amino-6-(D-ribitylamino)uracil + riboflavin</text>
        <dbReference type="Rhea" id="RHEA:20772"/>
        <dbReference type="ChEBI" id="CHEBI:15378"/>
        <dbReference type="ChEBI" id="CHEBI:15934"/>
        <dbReference type="ChEBI" id="CHEBI:57986"/>
        <dbReference type="ChEBI" id="CHEBI:58201"/>
        <dbReference type="EC" id="2.5.1.9"/>
    </reaction>
</comment>
<dbReference type="PROSITE" id="PS51177">
    <property type="entry name" value="LUMAZINE_BIND"/>
    <property type="match status" value="2"/>
</dbReference>
<dbReference type="GO" id="GO:0009231">
    <property type="term" value="P:riboflavin biosynthetic process"/>
    <property type="evidence" value="ECO:0007669"/>
    <property type="project" value="UniProtKB-KW"/>
</dbReference>
<dbReference type="AlphaFoldDB" id="A0A6N7EW23"/>
<accession>A0A6N7EW23</accession>
<dbReference type="InterPro" id="IPR023366">
    <property type="entry name" value="ATP_synth_asu-like_sf"/>
</dbReference>
<dbReference type="FunFam" id="2.40.30.20:FF:000003">
    <property type="entry name" value="Riboflavin synthase, alpha subunit"/>
    <property type="match status" value="1"/>
</dbReference>
<organism evidence="13 14">
    <name type="scientific">Ostreibacterium oceani</name>
    <dbReference type="NCBI Taxonomy" id="2654998"/>
    <lineage>
        <taxon>Bacteria</taxon>
        <taxon>Pseudomonadati</taxon>
        <taxon>Pseudomonadota</taxon>
        <taxon>Gammaproteobacteria</taxon>
        <taxon>Cardiobacteriales</taxon>
        <taxon>Ostreibacteriaceae</taxon>
        <taxon>Ostreibacterium</taxon>
    </lineage>
</organism>
<dbReference type="NCBIfam" id="TIGR00187">
    <property type="entry name" value="ribE"/>
    <property type="match status" value="1"/>
</dbReference>
<dbReference type="SUPFAM" id="SSF63380">
    <property type="entry name" value="Riboflavin synthase domain-like"/>
    <property type="match status" value="2"/>
</dbReference>
<evidence type="ECO:0000256" key="3">
    <source>
        <dbReference type="ARBA" id="ARBA00004887"/>
    </source>
</evidence>
<comment type="pathway">
    <text evidence="3">Cofactor biosynthesis; riboflavin biosynthesis; riboflavin from 2-hydroxy-3-oxobutyl phosphate and 5-amino-6-(D-ribitylamino)uracil: step 2/2.</text>
</comment>
<dbReference type="Proteomes" id="UP000471298">
    <property type="component" value="Unassembled WGS sequence"/>
</dbReference>
<dbReference type="GO" id="GO:0004746">
    <property type="term" value="F:riboflavin synthase activity"/>
    <property type="evidence" value="ECO:0007669"/>
    <property type="project" value="UniProtKB-UniRule"/>
</dbReference>
<dbReference type="NCBIfam" id="NF006767">
    <property type="entry name" value="PRK09289.1"/>
    <property type="match status" value="1"/>
</dbReference>
<dbReference type="InParanoid" id="A0A6N7EW23"/>
<dbReference type="EC" id="2.5.1.9" evidence="5 10"/>
<dbReference type="InterPro" id="IPR017938">
    <property type="entry name" value="Riboflavin_synthase-like_b-brl"/>
</dbReference>
<dbReference type="InterPro" id="IPR001783">
    <property type="entry name" value="Lumazine-bd"/>
</dbReference>
<dbReference type="RefSeq" id="WP_152808389.1">
    <property type="nucleotide sequence ID" value="NZ_WHNW01000001.1"/>
</dbReference>
<gene>
    <name evidence="13" type="ORF">GCU85_00885</name>
</gene>
<dbReference type="PIRSF" id="PIRSF000498">
    <property type="entry name" value="Riboflavin_syn_A"/>
    <property type="match status" value="1"/>
</dbReference>
<evidence type="ECO:0000256" key="5">
    <source>
        <dbReference type="ARBA" id="ARBA00012827"/>
    </source>
</evidence>
<evidence type="ECO:0000256" key="2">
    <source>
        <dbReference type="ARBA" id="ARBA00002803"/>
    </source>
</evidence>
<dbReference type="FunFam" id="2.40.30.20:FF:000004">
    <property type="entry name" value="Riboflavin synthase, alpha subunit"/>
    <property type="match status" value="1"/>
</dbReference>
<sequence length="206" mass="21997">MFTGIIQDVGKVIDLKKSGTDMQLTITSQGLEWSTVQLGDSIAVNGACLTVTDLLVNADNTGQFMADVSHETLQKTTLSQLAIGHAVNLEKALTLSTPLGGHLVSGHVDGIGQVRHINADGDSTRYYFSAPNELLKFIAIKGSITIEGISLTVNGVSAEGFDVTIISHTADKTTIAALQPGDRVNLEIDLIARYIARMMEFEKPTV</sequence>
<evidence type="ECO:0000313" key="14">
    <source>
        <dbReference type="Proteomes" id="UP000471298"/>
    </source>
</evidence>
<keyword evidence="14" id="KW-1185">Reference proteome</keyword>
<evidence type="ECO:0000256" key="1">
    <source>
        <dbReference type="ARBA" id="ARBA00000968"/>
    </source>
</evidence>
<evidence type="ECO:0000256" key="9">
    <source>
        <dbReference type="ARBA" id="ARBA00022737"/>
    </source>
</evidence>
<dbReference type="PANTHER" id="PTHR21098">
    <property type="entry name" value="RIBOFLAVIN SYNTHASE ALPHA CHAIN"/>
    <property type="match status" value="1"/>
</dbReference>
<dbReference type="Gene3D" id="2.40.30.20">
    <property type="match status" value="2"/>
</dbReference>
<dbReference type="Pfam" id="PF00677">
    <property type="entry name" value="Lum_binding"/>
    <property type="match status" value="2"/>
</dbReference>
<feature type="domain" description="Lumazine-binding" evidence="12">
    <location>
        <begin position="103"/>
        <end position="199"/>
    </location>
</feature>
<dbReference type="CDD" id="cd00402">
    <property type="entry name" value="Riboflavin_synthase_like"/>
    <property type="match status" value="1"/>
</dbReference>
<evidence type="ECO:0000313" key="13">
    <source>
        <dbReference type="EMBL" id="MPV85287.1"/>
    </source>
</evidence>
<evidence type="ECO:0000256" key="7">
    <source>
        <dbReference type="ARBA" id="ARBA00022619"/>
    </source>
</evidence>
<evidence type="ECO:0000256" key="11">
    <source>
        <dbReference type="PROSITE-ProRule" id="PRU00524"/>
    </source>
</evidence>
<proteinExistence type="predicted"/>
<comment type="caution">
    <text evidence="13">The sequence shown here is derived from an EMBL/GenBank/DDBJ whole genome shotgun (WGS) entry which is preliminary data.</text>
</comment>
<evidence type="ECO:0000259" key="12">
    <source>
        <dbReference type="PROSITE" id="PS51177"/>
    </source>
</evidence>
<keyword evidence="8 13" id="KW-0808">Transferase</keyword>
<feature type="domain" description="Lumazine-binding" evidence="12">
    <location>
        <begin position="1"/>
        <end position="102"/>
    </location>
</feature>
<dbReference type="FunCoup" id="A0A6N7EW23">
    <property type="interactions" value="502"/>
</dbReference>
<evidence type="ECO:0000256" key="8">
    <source>
        <dbReference type="ARBA" id="ARBA00022679"/>
    </source>
</evidence>